<protein>
    <submittedName>
        <fullName evidence="1">Uncharacterized protein</fullName>
    </submittedName>
</protein>
<accession>A0A830F1W0</accession>
<dbReference type="EMBL" id="BMPF01000002">
    <property type="protein sequence ID" value="GGL32530.1"/>
    <property type="molecule type" value="Genomic_DNA"/>
</dbReference>
<reference evidence="1 2" key="1">
    <citation type="journal article" date="2019" name="Int. J. Syst. Evol. Microbiol.">
        <title>The Global Catalogue of Microorganisms (GCM) 10K type strain sequencing project: providing services to taxonomists for standard genome sequencing and annotation.</title>
        <authorList>
            <consortium name="The Broad Institute Genomics Platform"/>
            <consortium name="The Broad Institute Genome Sequencing Center for Infectious Disease"/>
            <person name="Wu L."/>
            <person name="Ma J."/>
        </authorList>
    </citation>
    <scope>NUCLEOTIDE SEQUENCE [LARGE SCALE GENOMIC DNA]</scope>
    <source>
        <strain evidence="1 2">JCM 19585</strain>
    </source>
</reference>
<comment type="caution">
    <text evidence="1">The sequence shown here is derived from an EMBL/GenBank/DDBJ whole genome shotgun (WGS) entry which is preliminary data.</text>
</comment>
<dbReference type="RefSeq" id="WP_188882002.1">
    <property type="nucleotide sequence ID" value="NZ_BMPF01000002.1"/>
</dbReference>
<evidence type="ECO:0000313" key="1">
    <source>
        <dbReference type="EMBL" id="GGL32530.1"/>
    </source>
</evidence>
<dbReference type="Proteomes" id="UP000628840">
    <property type="component" value="Unassembled WGS sequence"/>
</dbReference>
<gene>
    <name evidence="1" type="ORF">GCM10009037_15200</name>
</gene>
<dbReference type="AlphaFoldDB" id="A0A830F1W0"/>
<organism evidence="1 2">
    <name type="scientific">Halarchaeum grantii</name>
    <dbReference type="NCBI Taxonomy" id="1193105"/>
    <lineage>
        <taxon>Archaea</taxon>
        <taxon>Methanobacteriati</taxon>
        <taxon>Methanobacteriota</taxon>
        <taxon>Stenosarchaea group</taxon>
        <taxon>Halobacteria</taxon>
        <taxon>Halobacteriales</taxon>
        <taxon>Halobacteriaceae</taxon>
    </lineage>
</organism>
<dbReference type="InterPro" id="IPR043809">
    <property type="entry name" value="DUF5791"/>
</dbReference>
<sequence>MLTEEIADPEATSATEIRTRYLAALTAVTEERGVDAVAGETDLSAERVEAIVAGDADDVTLEEAAALLACSPDYPSAEDYLLEVRDHLMLQMSSAVVDVDSLRRGIETELDAKELQQKVEGRRAMSLSEYARVTQYLASENPW</sequence>
<name>A0A830F1W0_9EURY</name>
<proteinExistence type="predicted"/>
<keyword evidence="2" id="KW-1185">Reference proteome</keyword>
<dbReference type="Pfam" id="PF19104">
    <property type="entry name" value="DUF5791"/>
    <property type="match status" value="1"/>
</dbReference>
<evidence type="ECO:0000313" key="2">
    <source>
        <dbReference type="Proteomes" id="UP000628840"/>
    </source>
</evidence>
<dbReference type="OrthoDB" id="306692at2157"/>